<sequence length="633" mass="72203">MTNLQQALNIFTEIQETSKDVPSKLRQITQLMTSAQTVMDFVAVGVFSSILAYFPTCPHETLQLIEVLVCNRDTAIAFLESIFYDTFLPMVAEQSDPILISACIRVIIKVTRFTKVNAEVLISFITPFVTPQYLSSVDILFNVLSHKNVFPDPSVVESLVGKLLTLPNNDNALAVYYSVMEEGVDAQKCVLELAKKLSQRGVGQTYVIGIFAKLLQKHYASESLKKGDDFPFFETLISPVVTSQVGSIISESREISKIELSLTFFEILSAEREGVKAIKNTGCLKNLILLFEESPLPTSKFDRIFNIITNCAIDNELFLVLSHLHIFRYAFEILTKRLIDDRKTVLACYRVLLVFYDVEETKVVNGILERNDCESIEWLFLAALSKKYVKGIPDRMVKNVKEGQYFIMFDVLLKYISVFENMAKKESPWIFDYSHVLENEDDQQLSNDVKMVEKILFDAICKGYEVVKIAEIFVRNKIYVTEVWLSNIKNTDEFFSMVNTVFKGVPKIEFLKMFAKTSFKENISFLTLIYNELENQDLKVGVLVLEFFTDVMKSETKELVFDLGWSDSIVKHFCQITQDKSVVKKALEFIKIVATDKMISEEATQKALEYTTSFIEGENDVSELACELLSYLS</sequence>
<reference evidence="1 2" key="1">
    <citation type="submission" date="2012-10" db="EMBL/GenBank/DDBJ databases">
        <authorList>
            <person name="Zafar N."/>
            <person name="Inman J."/>
            <person name="Hall N."/>
            <person name="Lorenzi H."/>
            <person name="Caler E."/>
        </authorList>
    </citation>
    <scope>NUCLEOTIDE SEQUENCE [LARGE SCALE GENOMIC DNA]</scope>
    <source>
        <strain evidence="1 2">IP1</strain>
    </source>
</reference>
<name>A0A0A1UCM1_ENTIV</name>
<proteinExistence type="predicted"/>
<dbReference type="EMBL" id="KB206272">
    <property type="protein sequence ID" value="ELP93663.1"/>
    <property type="molecule type" value="Genomic_DNA"/>
</dbReference>
<evidence type="ECO:0000313" key="1">
    <source>
        <dbReference type="EMBL" id="ELP93663.1"/>
    </source>
</evidence>
<dbReference type="VEuPathDB" id="AmoebaDB:EIN_005640"/>
<gene>
    <name evidence="1" type="ORF">EIN_005640</name>
</gene>
<dbReference type="GeneID" id="14892660"/>
<dbReference type="Proteomes" id="UP000014680">
    <property type="component" value="Unassembled WGS sequence"/>
</dbReference>
<dbReference type="RefSeq" id="XP_004260434.1">
    <property type="nucleotide sequence ID" value="XM_004260386.1"/>
</dbReference>
<dbReference type="OMA" id="NCAIDNE"/>
<protein>
    <submittedName>
        <fullName evidence="1">Uncharacterized protein</fullName>
    </submittedName>
</protein>
<keyword evidence="2" id="KW-1185">Reference proteome</keyword>
<organism evidence="1 2">
    <name type="scientific">Entamoeba invadens IP1</name>
    <dbReference type="NCBI Taxonomy" id="370355"/>
    <lineage>
        <taxon>Eukaryota</taxon>
        <taxon>Amoebozoa</taxon>
        <taxon>Evosea</taxon>
        <taxon>Archamoebae</taxon>
        <taxon>Mastigamoebida</taxon>
        <taxon>Entamoebidae</taxon>
        <taxon>Entamoeba</taxon>
    </lineage>
</organism>
<dbReference type="KEGG" id="eiv:EIN_005640"/>
<dbReference type="OrthoDB" id="29282at2759"/>
<accession>A0A0A1UCM1</accession>
<dbReference type="AlphaFoldDB" id="A0A0A1UCM1"/>
<evidence type="ECO:0000313" key="2">
    <source>
        <dbReference type="Proteomes" id="UP000014680"/>
    </source>
</evidence>